<dbReference type="InterPro" id="IPR027417">
    <property type="entry name" value="P-loop_NTPase"/>
</dbReference>
<feature type="compositionally biased region" description="Polar residues" evidence="1">
    <location>
        <begin position="211"/>
        <end position="227"/>
    </location>
</feature>
<dbReference type="Pfam" id="PF00485">
    <property type="entry name" value="PRK"/>
    <property type="match status" value="1"/>
</dbReference>
<dbReference type="Proteomes" id="UP000019384">
    <property type="component" value="Unassembled WGS sequence"/>
</dbReference>
<protein>
    <recommendedName>
        <fullName evidence="2">Phosphoribulokinase/uridine kinase domain-containing protein</fullName>
    </recommendedName>
</protein>
<dbReference type="GO" id="GO:0005524">
    <property type="term" value="F:ATP binding"/>
    <property type="evidence" value="ECO:0007669"/>
    <property type="project" value="InterPro"/>
</dbReference>
<reference evidence="3" key="2">
    <citation type="submission" date="2014-02" db="EMBL/GenBank/DDBJ databases">
        <title>Complete DNA sequence of /Kuraishia capsulata/ illustrates novel genomic features among budding yeasts (/Saccharomycotina/).</title>
        <authorList>
            <person name="Morales L."/>
            <person name="Noel B."/>
            <person name="Porcel B."/>
            <person name="Marcet-Houben M."/>
            <person name="Hullo M-F."/>
            <person name="Sacerdot C."/>
            <person name="Tekaia F."/>
            <person name="Leh-Louis V."/>
            <person name="Despons L."/>
            <person name="Khanna V."/>
            <person name="Aury J-M."/>
            <person name="Barbe V."/>
            <person name="Couloux A."/>
            <person name="Labadie K."/>
            <person name="Pelletier E."/>
            <person name="Souciet J-L."/>
            <person name="Boekhout T."/>
            <person name="Gabaldon T."/>
            <person name="Wincker P."/>
            <person name="Dujon B."/>
        </authorList>
    </citation>
    <scope>NUCLEOTIDE SEQUENCE</scope>
    <source>
        <strain evidence="3">CBS 1993</strain>
    </source>
</reference>
<dbReference type="PANTHER" id="PTHR10285">
    <property type="entry name" value="URIDINE KINASE"/>
    <property type="match status" value="1"/>
</dbReference>
<dbReference type="GeneID" id="34520903"/>
<evidence type="ECO:0000313" key="4">
    <source>
        <dbReference type="Proteomes" id="UP000019384"/>
    </source>
</evidence>
<dbReference type="SUPFAM" id="SSF52540">
    <property type="entry name" value="P-loop containing nucleoside triphosphate hydrolases"/>
    <property type="match status" value="1"/>
</dbReference>
<evidence type="ECO:0000256" key="1">
    <source>
        <dbReference type="SAM" id="MobiDB-lite"/>
    </source>
</evidence>
<dbReference type="HOGENOM" id="CLU_1129203_0_0_1"/>
<dbReference type="STRING" id="1382522.W6MQI6"/>
<proteinExistence type="predicted"/>
<feature type="region of interest" description="Disordered" evidence="1">
    <location>
        <begin position="207"/>
        <end position="227"/>
    </location>
</feature>
<organism evidence="3 4">
    <name type="scientific">Kuraishia capsulata CBS 1993</name>
    <dbReference type="NCBI Taxonomy" id="1382522"/>
    <lineage>
        <taxon>Eukaryota</taxon>
        <taxon>Fungi</taxon>
        <taxon>Dikarya</taxon>
        <taxon>Ascomycota</taxon>
        <taxon>Saccharomycotina</taxon>
        <taxon>Pichiomycetes</taxon>
        <taxon>Pichiales</taxon>
        <taxon>Pichiaceae</taxon>
        <taxon>Kuraishia</taxon>
    </lineage>
</organism>
<dbReference type="GO" id="GO:0016301">
    <property type="term" value="F:kinase activity"/>
    <property type="evidence" value="ECO:0007669"/>
    <property type="project" value="InterPro"/>
</dbReference>
<accession>W6MQI6</accession>
<evidence type="ECO:0000259" key="2">
    <source>
        <dbReference type="Pfam" id="PF00485"/>
    </source>
</evidence>
<feature type="domain" description="Phosphoribulokinase/uridine kinase" evidence="2">
    <location>
        <begin position="72"/>
        <end position="186"/>
    </location>
</feature>
<gene>
    <name evidence="3" type="ORF">KUCA_T00003500001</name>
</gene>
<dbReference type="Gene3D" id="3.40.50.300">
    <property type="entry name" value="P-loop containing nucleotide triphosphate hydrolases"/>
    <property type="match status" value="1"/>
</dbReference>
<dbReference type="InterPro" id="IPR006083">
    <property type="entry name" value="PRK/URK"/>
</dbReference>
<dbReference type="OrthoDB" id="738517at2759"/>
<keyword evidence="4" id="KW-1185">Reference proteome</keyword>
<sequence length="246" mass="28381">MPPERCVCATILVSSERAYTNRIQRTAARLIEENLQQRFSKRRLLQLTTIDMEQYSSSSITNYSDDWLTPTRYNFTEIKQDIQRYITARTDVIVLYGYYALYDKEIREMGTVKVFIDSDPDVRLTRWIMRDVTEPIKSNPELRAKEAKMLEALLKYYLDFARVEMNEFIFPTKQYSDVILPRGPEESGISLIGDGLYPLIQLNDSGEFGDSDSSQRSPTFSRSDTTTSMVALSNSYDGQGRFIDAS</sequence>
<reference evidence="3" key="1">
    <citation type="submission" date="2013-12" db="EMBL/GenBank/DDBJ databases">
        <authorList>
            <person name="Genoscope - CEA"/>
        </authorList>
    </citation>
    <scope>NUCLEOTIDE SEQUENCE</scope>
    <source>
        <strain evidence="3">CBS 1993</strain>
    </source>
</reference>
<evidence type="ECO:0000313" key="3">
    <source>
        <dbReference type="EMBL" id="CDK27522.1"/>
    </source>
</evidence>
<name>W6MQI6_9ASCO</name>
<dbReference type="AlphaFoldDB" id="W6MQI6"/>
<dbReference type="EMBL" id="HG793128">
    <property type="protein sequence ID" value="CDK27522.1"/>
    <property type="molecule type" value="Genomic_DNA"/>
</dbReference>
<dbReference type="RefSeq" id="XP_022459515.1">
    <property type="nucleotide sequence ID" value="XM_022601921.1"/>
</dbReference>